<dbReference type="RefSeq" id="WP_246355831.1">
    <property type="nucleotide sequence ID" value="NZ_CADIKH010000010.1"/>
</dbReference>
<organism evidence="3 4">
    <name type="scientific">Paraburkholderia humisilvae</name>
    <dbReference type="NCBI Taxonomy" id="627669"/>
    <lineage>
        <taxon>Bacteria</taxon>
        <taxon>Pseudomonadati</taxon>
        <taxon>Pseudomonadota</taxon>
        <taxon>Betaproteobacteria</taxon>
        <taxon>Burkholderiales</taxon>
        <taxon>Burkholderiaceae</taxon>
        <taxon>Paraburkholderia</taxon>
    </lineage>
</organism>
<proteinExistence type="predicted"/>
<sequence>MKRSSFVAWRFVRCAVRWSVRFRWLACTLLLPVAAAAECDRRPVQPERIQIIGRDMLVNGVPATVYGLEFAQSADEVSESFRAFWAREGVPAKARLEFSGLLLSALDGACHYVLLIAPVRKGLHAKGVMSVVRLNGGSARHLIPDSAVPLPPGSKTVSDIESHDPGQTGRTWIVRLNGDAVNQARGYGRMLAAQGWTTVAFMPVYPLDSTRQAVGGAIGMQRGTDRVDAVFSDRQGQTQAVIHITRDR</sequence>
<keyword evidence="4" id="KW-1185">Reference proteome</keyword>
<name>A0A6J5DNR7_9BURK</name>
<evidence type="ECO:0000313" key="4">
    <source>
        <dbReference type="Proteomes" id="UP000494363"/>
    </source>
</evidence>
<gene>
    <name evidence="3" type="ORF">LMG29542_02515</name>
</gene>
<dbReference type="Proteomes" id="UP000494363">
    <property type="component" value="Unassembled WGS sequence"/>
</dbReference>
<dbReference type="AlphaFoldDB" id="A0A6J5DNR7"/>
<feature type="chain" id="PRO_5026812202" evidence="2">
    <location>
        <begin position="38"/>
        <end position="248"/>
    </location>
</feature>
<evidence type="ECO:0000256" key="1">
    <source>
        <dbReference type="SAM" id="MobiDB-lite"/>
    </source>
</evidence>
<feature type="signal peptide" evidence="2">
    <location>
        <begin position="1"/>
        <end position="37"/>
    </location>
</feature>
<keyword evidence="2" id="KW-0732">Signal</keyword>
<accession>A0A6J5DNR7</accession>
<evidence type="ECO:0000256" key="2">
    <source>
        <dbReference type="SAM" id="SignalP"/>
    </source>
</evidence>
<feature type="region of interest" description="Disordered" evidence="1">
    <location>
        <begin position="143"/>
        <end position="165"/>
    </location>
</feature>
<dbReference type="EMBL" id="CADIKH010000010">
    <property type="protein sequence ID" value="CAB3755147.1"/>
    <property type="molecule type" value="Genomic_DNA"/>
</dbReference>
<reference evidence="3 4" key="1">
    <citation type="submission" date="2020-04" db="EMBL/GenBank/DDBJ databases">
        <authorList>
            <person name="De Canck E."/>
        </authorList>
    </citation>
    <scope>NUCLEOTIDE SEQUENCE [LARGE SCALE GENOMIC DNA]</scope>
    <source>
        <strain evidence="3 4">LMG 29542</strain>
    </source>
</reference>
<evidence type="ECO:0000313" key="3">
    <source>
        <dbReference type="EMBL" id="CAB3755147.1"/>
    </source>
</evidence>
<protein>
    <submittedName>
        <fullName evidence="3">Uncharacterized protein</fullName>
    </submittedName>
</protein>